<organism evidence="3 4">
    <name type="scientific">Streptomyces spiralis</name>
    <dbReference type="NCBI Taxonomy" id="66376"/>
    <lineage>
        <taxon>Bacteria</taxon>
        <taxon>Bacillati</taxon>
        <taxon>Actinomycetota</taxon>
        <taxon>Actinomycetes</taxon>
        <taxon>Kitasatosporales</taxon>
        <taxon>Streptomycetaceae</taxon>
        <taxon>Streptomyces</taxon>
    </lineage>
</organism>
<evidence type="ECO:0000313" key="4">
    <source>
        <dbReference type="Proteomes" id="UP000641386"/>
    </source>
</evidence>
<dbReference type="InterPro" id="IPR040884">
    <property type="entry name" value="SLATT_1"/>
</dbReference>
<dbReference type="AlphaFoldDB" id="A0A919A8S0"/>
<evidence type="ECO:0000256" key="1">
    <source>
        <dbReference type="SAM" id="Phobius"/>
    </source>
</evidence>
<dbReference type="EMBL" id="BNBC01000030">
    <property type="protein sequence ID" value="GHE92745.1"/>
    <property type="molecule type" value="Genomic_DNA"/>
</dbReference>
<dbReference type="NCBIfam" id="NF033634">
    <property type="entry name" value="SLATT_1"/>
    <property type="match status" value="1"/>
</dbReference>
<keyword evidence="1" id="KW-0812">Transmembrane</keyword>
<comment type="caution">
    <text evidence="3">The sequence shown here is derived from an EMBL/GenBank/DDBJ whole genome shotgun (WGS) entry which is preliminary data.</text>
</comment>
<feature type="transmembrane region" description="Helical" evidence="1">
    <location>
        <begin position="35"/>
        <end position="54"/>
    </location>
</feature>
<feature type="transmembrane region" description="Helical" evidence="1">
    <location>
        <begin position="60"/>
        <end position="80"/>
    </location>
</feature>
<gene>
    <name evidence="3" type="ORF">GCM10014715_56500</name>
</gene>
<protein>
    <recommendedName>
        <fullName evidence="2">SMODS and SLOG-associating 2TM effector domain-containing protein</fullName>
    </recommendedName>
</protein>
<keyword evidence="4" id="KW-1185">Reference proteome</keyword>
<feature type="domain" description="SMODS and SLOG-associating 2TM effector" evidence="2">
    <location>
        <begin position="161"/>
        <end position="288"/>
    </location>
</feature>
<reference evidence="3" key="1">
    <citation type="journal article" date="2014" name="Int. J. Syst. Evol. Microbiol.">
        <title>Complete genome sequence of Corynebacterium casei LMG S-19264T (=DSM 44701T), isolated from a smear-ripened cheese.</title>
        <authorList>
            <consortium name="US DOE Joint Genome Institute (JGI-PGF)"/>
            <person name="Walter F."/>
            <person name="Albersmeier A."/>
            <person name="Kalinowski J."/>
            <person name="Ruckert C."/>
        </authorList>
    </citation>
    <scope>NUCLEOTIDE SEQUENCE</scope>
    <source>
        <strain evidence="3">JCM 3302</strain>
    </source>
</reference>
<evidence type="ECO:0000259" key="2">
    <source>
        <dbReference type="Pfam" id="PF18181"/>
    </source>
</evidence>
<dbReference type="RefSeq" id="WP_189904655.1">
    <property type="nucleotide sequence ID" value="NZ_BNBC01000030.1"/>
</dbReference>
<sequence length="295" mass="31338">MGESIDLAVRRVWDLQSAWSQAADAVKQQLGIARAVGLVLGIAAASLSTLGAQVMGWQSALGRALVLIAAVCAGLVPLAVGRSGMPALRDWTRLRSVSEALKSEVFICLAGVGGYRGQDAASRLLDRAGRVVADAGDLAYRIRGLTPKQRSVPDVVDVDSYVAVRLVGQVNGYYRPRAVLMSRRCAVVRRCEMGLAGLAAVLGAAASVFGTNGAAVWVATVTTVTATVTAHAAAARYVYQELEFSRTAAELEDMLARREALTAPGDTRDDDDFVERCELVISAQNEAWMARWTAD</sequence>
<accession>A0A919A8S0</accession>
<feature type="transmembrane region" description="Helical" evidence="1">
    <location>
        <begin position="215"/>
        <end position="239"/>
    </location>
</feature>
<dbReference type="Pfam" id="PF18181">
    <property type="entry name" value="SLATT_1"/>
    <property type="match status" value="1"/>
</dbReference>
<keyword evidence="1" id="KW-1133">Transmembrane helix</keyword>
<dbReference type="Pfam" id="PF14015">
    <property type="entry name" value="DUF4231"/>
    <property type="match status" value="1"/>
</dbReference>
<proteinExistence type="predicted"/>
<keyword evidence="1" id="KW-0472">Membrane</keyword>
<evidence type="ECO:0000313" key="3">
    <source>
        <dbReference type="EMBL" id="GHE92745.1"/>
    </source>
</evidence>
<feature type="transmembrane region" description="Helical" evidence="1">
    <location>
        <begin position="191"/>
        <end position="209"/>
    </location>
</feature>
<dbReference type="InterPro" id="IPR025325">
    <property type="entry name" value="DUF4231"/>
</dbReference>
<name>A0A919A8S0_9ACTN</name>
<reference evidence="3" key="2">
    <citation type="submission" date="2020-09" db="EMBL/GenBank/DDBJ databases">
        <authorList>
            <person name="Sun Q."/>
            <person name="Ohkuma M."/>
        </authorList>
    </citation>
    <scope>NUCLEOTIDE SEQUENCE</scope>
    <source>
        <strain evidence="3">JCM 3302</strain>
    </source>
</reference>
<dbReference type="Proteomes" id="UP000641386">
    <property type="component" value="Unassembled WGS sequence"/>
</dbReference>